<dbReference type="PANTHER" id="PTHR37292:SF2">
    <property type="entry name" value="DUF262 DOMAIN-CONTAINING PROTEIN"/>
    <property type="match status" value="1"/>
</dbReference>
<dbReference type="EMBL" id="VUNC01000008">
    <property type="protein sequence ID" value="MST73252.1"/>
    <property type="molecule type" value="Genomic_DNA"/>
</dbReference>
<dbReference type="Proteomes" id="UP000469325">
    <property type="component" value="Unassembled WGS sequence"/>
</dbReference>
<feature type="domain" description="GmrSD restriction endonucleases N-terminal" evidence="1">
    <location>
        <begin position="14"/>
        <end position="238"/>
    </location>
</feature>
<keyword evidence="3" id="KW-1185">Reference proteome</keyword>
<name>A0A6N7XCD5_9ACTN</name>
<dbReference type="InterPro" id="IPR004919">
    <property type="entry name" value="GmrSD_N"/>
</dbReference>
<proteinExistence type="predicted"/>
<accession>A0A6N7XCD5</accession>
<dbReference type="PANTHER" id="PTHR37292">
    <property type="entry name" value="VNG6097C"/>
    <property type="match status" value="1"/>
</dbReference>
<comment type="caution">
    <text evidence="2">The sequence shown here is derived from an EMBL/GenBank/DDBJ whole genome shotgun (WGS) entry which is preliminary data.</text>
</comment>
<evidence type="ECO:0000313" key="3">
    <source>
        <dbReference type="Proteomes" id="UP000469325"/>
    </source>
</evidence>
<dbReference type="AlphaFoldDB" id="A0A6N7XCD5"/>
<protein>
    <submittedName>
        <fullName evidence="2">DUF262 domain-containing protein</fullName>
    </submittedName>
</protein>
<reference evidence="2 3" key="1">
    <citation type="submission" date="2019-08" db="EMBL/GenBank/DDBJ databases">
        <title>In-depth cultivation of the pig gut microbiome towards novel bacterial diversity and tailored functional studies.</title>
        <authorList>
            <person name="Wylensek D."/>
            <person name="Hitch T.C.A."/>
            <person name="Clavel T."/>
        </authorList>
    </citation>
    <scope>NUCLEOTIDE SEQUENCE [LARGE SCALE GENOMIC DNA]</scope>
    <source>
        <strain evidence="2 3">CA-Schmier-601-WT-1</strain>
    </source>
</reference>
<dbReference type="RefSeq" id="WP_154435933.1">
    <property type="nucleotide sequence ID" value="NZ_VUNC01000008.1"/>
</dbReference>
<evidence type="ECO:0000259" key="1">
    <source>
        <dbReference type="Pfam" id="PF03235"/>
    </source>
</evidence>
<evidence type="ECO:0000313" key="2">
    <source>
        <dbReference type="EMBL" id="MST73252.1"/>
    </source>
</evidence>
<gene>
    <name evidence="2" type="ORF">FYJ68_09075</name>
</gene>
<sequence>MANSIYNPVTLEVGNILKDVKSGRIGLPDLQRPFVWTNSKVRDLLDSMLRGYPIGYIMLWDSPAEDDKKSQIGANEKAFSAPKDLVIDGQQRLTALLAALYGIEVMDKNFERRSIRIAYDPIGRAFKNADASTEKDPRWISSVSDVFESNRLNGLSKFRRKFVKAINASNEKKGAAPLTDDEEDAIEQGLNDLLGLERYLLPTLQISESADEEMVADIFVRVNSQGQTLKQDDFIMTLLSVYEPGMRNRIEGFCEDSHRPAKGTSYNPLITITPTHVIRATVGVGFKRGRLRYAYQILRGRDLETKETSPETREKSFETFGAALDRVLDLNNWHAFINTVGEAGYVSSSQISSDNALMYNYALYLIGRHEFGMDPLSLKRLARRWFFASSLTGYYVGSFETVFERQLVEISRMGTAEEFVGYFDRSISALLTDDYFEQTLVNELDAREANGPSWHGFVAAQVVLGCKALFSTMPISQLITIGSSGSKNAVDKHHIFPDHYLEERGYLGNRSNRANFTLVDYQNNIYISDDAPSEYVARYRKDLGEDEYERNCREHALPLGFENMDYEEFLGKRRVLMARLIKEAFERL</sequence>
<dbReference type="Pfam" id="PF03235">
    <property type="entry name" value="GmrSD_N"/>
    <property type="match status" value="1"/>
</dbReference>
<organism evidence="2 3">
    <name type="scientific">Olsenella porci</name>
    <dbReference type="NCBI Taxonomy" id="2652279"/>
    <lineage>
        <taxon>Bacteria</taxon>
        <taxon>Bacillati</taxon>
        <taxon>Actinomycetota</taxon>
        <taxon>Coriobacteriia</taxon>
        <taxon>Coriobacteriales</taxon>
        <taxon>Atopobiaceae</taxon>
        <taxon>Olsenella</taxon>
    </lineage>
</organism>